<comment type="caution">
    <text evidence="1">The sequence shown here is derived from an EMBL/GenBank/DDBJ whole genome shotgun (WGS) entry which is preliminary data.</text>
</comment>
<dbReference type="EMBL" id="JAQIZT010000016">
    <property type="protein sequence ID" value="KAJ6969161.1"/>
    <property type="molecule type" value="Genomic_DNA"/>
</dbReference>
<evidence type="ECO:0000313" key="2">
    <source>
        <dbReference type="Proteomes" id="UP001164929"/>
    </source>
</evidence>
<accession>A0AAD6LL33</accession>
<evidence type="ECO:0000313" key="1">
    <source>
        <dbReference type="EMBL" id="KAJ6969161.1"/>
    </source>
</evidence>
<sequence>MAMLPDLQQNTATFTQSKALPFFSFPFSSPQPGYLPPSFSPSILEKKYGHLLLHLEHTSTLMVFSAGKAREMIRNHDVCFSNRPKTKAETNTVLIRRKKKEKKEGPVLCARQLKR</sequence>
<reference evidence="1 2" key="1">
    <citation type="journal article" date="2023" name="Mol. Ecol. Resour.">
        <title>Chromosome-level genome assembly of a triploid poplar Populus alba 'Berolinensis'.</title>
        <authorList>
            <person name="Chen S."/>
            <person name="Yu Y."/>
            <person name="Wang X."/>
            <person name="Wang S."/>
            <person name="Zhang T."/>
            <person name="Zhou Y."/>
            <person name="He R."/>
            <person name="Meng N."/>
            <person name="Wang Y."/>
            <person name="Liu W."/>
            <person name="Liu Z."/>
            <person name="Liu J."/>
            <person name="Guo Q."/>
            <person name="Huang H."/>
            <person name="Sederoff R.R."/>
            <person name="Wang G."/>
            <person name="Qu G."/>
            <person name="Chen S."/>
        </authorList>
    </citation>
    <scope>NUCLEOTIDE SEQUENCE [LARGE SCALE GENOMIC DNA]</scope>
    <source>
        <strain evidence="1">SC-2020</strain>
    </source>
</reference>
<gene>
    <name evidence="1" type="ORF">NC653_036968</name>
</gene>
<dbReference type="AlphaFoldDB" id="A0AAD6LL33"/>
<organism evidence="1 2">
    <name type="scientific">Populus alba x Populus x berolinensis</name>
    <dbReference type="NCBI Taxonomy" id="444605"/>
    <lineage>
        <taxon>Eukaryota</taxon>
        <taxon>Viridiplantae</taxon>
        <taxon>Streptophyta</taxon>
        <taxon>Embryophyta</taxon>
        <taxon>Tracheophyta</taxon>
        <taxon>Spermatophyta</taxon>
        <taxon>Magnoliopsida</taxon>
        <taxon>eudicotyledons</taxon>
        <taxon>Gunneridae</taxon>
        <taxon>Pentapetalae</taxon>
        <taxon>rosids</taxon>
        <taxon>fabids</taxon>
        <taxon>Malpighiales</taxon>
        <taxon>Salicaceae</taxon>
        <taxon>Saliceae</taxon>
        <taxon>Populus</taxon>
    </lineage>
</organism>
<keyword evidence="2" id="KW-1185">Reference proteome</keyword>
<proteinExistence type="predicted"/>
<protein>
    <submittedName>
        <fullName evidence="1">Uncharacterized protein</fullName>
    </submittedName>
</protein>
<name>A0AAD6LL33_9ROSI</name>
<dbReference type="Proteomes" id="UP001164929">
    <property type="component" value="Chromosome 16"/>
</dbReference>